<evidence type="ECO:0000313" key="2">
    <source>
        <dbReference type="Proteomes" id="UP001519342"/>
    </source>
</evidence>
<comment type="caution">
    <text evidence="1">The sequence shown here is derived from an EMBL/GenBank/DDBJ whole genome shotgun (WGS) entry which is preliminary data.</text>
</comment>
<sequence length="127" mass="15175">MRMMVISFIVILLIIFTWVWFHFSSIEVVTSYFFENLVDLSNIIDLNDWDTASNDIVKYIEKWNDLKTPWIYFLNQKDIDDIDTSFAKLEVYIKHANETMAQAELEQLKAYFNIIKENECLSLDNIF</sequence>
<evidence type="ECO:0000313" key="1">
    <source>
        <dbReference type="EMBL" id="MBP1926138.1"/>
    </source>
</evidence>
<proteinExistence type="predicted"/>
<dbReference type="InterPro" id="IPR025373">
    <property type="entry name" value="DUF4363"/>
</dbReference>
<dbReference type="EMBL" id="JAGGKS010000005">
    <property type="protein sequence ID" value="MBP1926138.1"/>
    <property type="molecule type" value="Genomic_DNA"/>
</dbReference>
<organism evidence="1 2">
    <name type="scientific">Sedimentibacter acidaminivorans</name>
    <dbReference type="NCBI Taxonomy" id="913099"/>
    <lineage>
        <taxon>Bacteria</taxon>
        <taxon>Bacillati</taxon>
        <taxon>Bacillota</taxon>
        <taxon>Tissierellia</taxon>
        <taxon>Sedimentibacter</taxon>
    </lineage>
</organism>
<accession>A0ABS4GEK7</accession>
<evidence type="ECO:0008006" key="3">
    <source>
        <dbReference type="Google" id="ProtNLM"/>
    </source>
</evidence>
<dbReference type="Pfam" id="PF14276">
    <property type="entry name" value="DUF4363"/>
    <property type="match status" value="1"/>
</dbReference>
<reference evidence="1 2" key="1">
    <citation type="submission" date="2021-03" db="EMBL/GenBank/DDBJ databases">
        <title>Genomic Encyclopedia of Type Strains, Phase IV (KMG-IV): sequencing the most valuable type-strain genomes for metagenomic binning, comparative biology and taxonomic classification.</title>
        <authorList>
            <person name="Goeker M."/>
        </authorList>
    </citation>
    <scope>NUCLEOTIDE SEQUENCE [LARGE SCALE GENOMIC DNA]</scope>
    <source>
        <strain evidence="1 2">DSM 24004</strain>
    </source>
</reference>
<name>A0ABS4GEK7_9FIRM</name>
<dbReference type="Proteomes" id="UP001519342">
    <property type="component" value="Unassembled WGS sequence"/>
</dbReference>
<protein>
    <recommendedName>
        <fullName evidence="3">DUF4363 family protein</fullName>
    </recommendedName>
</protein>
<dbReference type="RefSeq" id="WP_209511868.1">
    <property type="nucleotide sequence ID" value="NZ_JAGGKS010000005.1"/>
</dbReference>
<gene>
    <name evidence="1" type="ORF">J2Z76_002002</name>
</gene>
<keyword evidence="2" id="KW-1185">Reference proteome</keyword>